<feature type="compositionally biased region" description="Basic and acidic residues" evidence="1">
    <location>
        <begin position="70"/>
        <end position="79"/>
    </location>
</feature>
<sequence length="195" mass="20700">MPFVPHLDGVGQGDGDGERQPLGDGHHQHRHADDEELDEVLDVDGGALGHPGTALDPEGVDHEEEDEDDDGHRRHDQTWRETSTPLPICTASLVSLPCSTDFSFLVTLTFLTGLASSFSSFSSDSAASSLFSGWISRAMPSWVLAGRGGGGRGGGGGRRRGFDKVVGVGGEKRRRKAGPVVEGGLTVKRNEDEEV</sequence>
<dbReference type="Proteomes" id="UP000314294">
    <property type="component" value="Unassembled WGS sequence"/>
</dbReference>
<evidence type="ECO:0000313" key="3">
    <source>
        <dbReference type="Proteomes" id="UP000314294"/>
    </source>
</evidence>
<comment type="caution">
    <text evidence="2">The sequence shown here is derived from an EMBL/GenBank/DDBJ whole genome shotgun (WGS) entry which is preliminary data.</text>
</comment>
<feature type="compositionally biased region" description="Basic and acidic residues" evidence="1">
    <location>
        <begin position="16"/>
        <end position="26"/>
    </location>
</feature>
<evidence type="ECO:0000256" key="1">
    <source>
        <dbReference type="SAM" id="MobiDB-lite"/>
    </source>
</evidence>
<reference evidence="2 3" key="1">
    <citation type="submission" date="2019-03" db="EMBL/GenBank/DDBJ databases">
        <title>First draft genome of Liparis tanakae, snailfish: a comprehensive survey of snailfish specific genes.</title>
        <authorList>
            <person name="Kim W."/>
            <person name="Song I."/>
            <person name="Jeong J.-H."/>
            <person name="Kim D."/>
            <person name="Kim S."/>
            <person name="Ryu S."/>
            <person name="Song J.Y."/>
            <person name="Lee S.K."/>
        </authorList>
    </citation>
    <scope>NUCLEOTIDE SEQUENCE [LARGE SCALE GENOMIC DNA]</scope>
    <source>
        <tissue evidence="2">Muscle</tissue>
    </source>
</reference>
<dbReference type="AlphaFoldDB" id="A0A4Z2JEY0"/>
<feature type="region of interest" description="Disordered" evidence="1">
    <location>
        <begin position="149"/>
        <end position="195"/>
    </location>
</feature>
<organism evidence="2 3">
    <name type="scientific">Liparis tanakae</name>
    <name type="common">Tanaka's snailfish</name>
    <dbReference type="NCBI Taxonomy" id="230148"/>
    <lineage>
        <taxon>Eukaryota</taxon>
        <taxon>Metazoa</taxon>
        <taxon>Chordata</taxon>
        <taxon>Craniata</taxon>
        <taxon>Vertebrata</taxon>
        <taxon>Euteleostomi</taxon>
        <taxon>Actinopterygii</taxon>
        <taxon>Neopterygii</taxon>
        <taxon>Teleostei</taxon>
        <taxon>Neoteleostei</taxon>
        <taxon>Acanthomorphata</taxon>
        <taxon>Eupercaria</taxon>
        <taxon>Perciformes</taxon>
        <taxon>Cottioidei</taxon>
        <taxon>Cottales</taxon>
        <taxon>Liparidae</taxon>
        <taxon>Liparis</taxon>
    </lineage>
</organism>
<evidence type="ECO:0000313" key="2">
    <source>
        <dbReference type="EMBL" id="TNN88806.1"/>
    </source>
</evidence>
<protein>
    <submittedName>
        <fullName evidence="2">Uncharacterized protein</fullName>
    </submittedName>
</protein>
<gene>
    <name evidence="2" type="ORF">EYF80_001138</name>
</gene>
<name>A0A4Z2JEY0_9TELE</name>
<accession>A0A4Z2JEY0</accession>
<dbReference type="EMBL" id="SRLO01000004">
    <property type="protein sequence ID" value="TNN88806.1"/>
    <property type="molecule type" value="Genomic_DNA"/>
</dbReference>
<proteinExistence type="predicted"/>
<keyword evidence="3" id="KW-1185">Reference proteome</keyword>
<feature type="region of interest" description="Disordered" evidence="1">
    <location>
        <begin position="1"/>
        <end position="80"/>
    </location>
</feature>